<dbReference type="KEGG" id="nta:107827813"/>
<dbReference type="PANTHER" id="PTHR46238">
    <property type="entry name" value="REVERSE TRANSCRIPTASE DOMAIN-CONTAINING PROTEIN"/>
    <property type="match status" value="1"/>
</dbReference>
<dbReference type="RefSeq" id="XP_016510498.1">
    <property type="nucleotide sequence ID" value="XM_016655012.1"/>
</dbReference>
<dbReference type="PaxDb" id="4097-A0A1S4DAW2"/>
<protein>
    <submittedName>
        <fullName evidence="2">Uncharacterized protein</fullName>
    </submittedName>
</protein>
<keyword evidence="1" id="KW-0472">Membrane</keyword>
<proteinExistence type="predicted"/>
<gene>
    <name evidence="2" type="primary">LOC107827813</name>
</gene>
<name>A0A1S4DAW2_TOBAC</name>
<feature type="transmembrane region" description="Helical" evidence="1">
    <location>
        <begin position="102"/>
        <end position="132"/>
    </location>
</feature>
<keyword evidence="1" id="KW-1133">Transmembrane helix</keyword>
<dbReference type="OrthoDB" id="768353at2759"/>
<sequence>MSRTKTEYVEFKFSGVPGEADMDMRLDSQVIPKKGNFKYLRSIIQGDGDIDEDVTYRIGLGWIKLRLASGVLCDRKVVVAPMEDKMREARLRWFRHVKRRSLDAPCCAFVTVSATTLLSIFWLLCYWCYLFGFRFCY</sequence>
<accession>A0A1S4DAW2</accession>
<dbReference type="PANTHER" id="PTHR46238:SF8">
    <property type="entry name" value="ENDONUCLEASE_EXONUCLEASE_PHOSPHATASE DOMAIN-CONTAINING PROTEIN"/>
    <property type="match status" value="1"/>
</dbReference>
<organism evidence="2">
    <name type="scientific">Nicotiana tabacum</name>
    <name type="common">Common tobacco</name>
    <dbReference type="NCBI Taxonomy" id="4097"/>
    <lineage>
        <taxon>Eukaryota</taxon>
        <taxon>Viridiplantae</taxon>
        <taxon>Streptophyta</taxon>
        <taxon>Embryophyta</taxon>
        <taxon>Tracheophyta</taxon>
        <taxon>Spermatophyta</taxon>
        <taxon>Magnoliopsida</taxon>
        <taxon>eudicotyledons</taxon>
        <taxon>Gunneridae</taxon>
        <taxon>Pentapetalae</taxon>
        <taxon>asterids</taxon>
        <taxon>lamiids</taxon>
        <taxon>Solanales</taxon>
        <taxon>Solanaceae</taxon>
        <taxon>Nicotianoideae</taxon>
        <taxon>Nicotianeae</taxon>
        <taxon>Nicotiana</taxon>
    </lineage>
</organism>
<evidence type="ECO:0000256" key="1">
    <source>
        <dbReference type="SAM" id="Phobius"/>
    </source>
</evidence>
<dbReference type="AlphaFoldDB" id="A0A1S4DAW2"/>
<reference evidence="2" key="1">
    <citation type="submission" date="2025-08" db="UniProtKB">
        <authorList>
            <consortium name="RefSeq"/>
        </authorList>
    </citation>
    <scope>IDENTIFICATION</scope>
</reference>
<keyword evidence="1" id="KW-0812">Transmembrane</keyword>
<evidence type="ECO:0000313" key="2">
    <source>
        <dbReference type="RefSeq" id="XP_016510498.1"/>
    </source>
</evidence>